<evidence type="ECO:0000259" key="2">
    <source>
        <dbReference type="Pfam" id="PF14659"/>
    </source>
</evidence>
<proteinExistence type="predicted"/>
<organism evidence="3 4">
    <name type="scientific">Neorhizobium galegae bv. officinalis</name>
    <dbReference type="NCBI Taxonomy" id="323656"/>
    <lineage>
        <taxon>Bacteria</taxon>
        <taxon>Pseudomonadati</taxon>
        <taxon>Pseudomonadota</taxon>
        <taxon>Alphaproteobacteria</taxon>
        <taxon>Hyphomicrobiales</taxon>
        <taxon>Rhizobiaceae</taxon>
        <taxon>Rhizobium/Agrobacterium group</taxon>
        <taxon>Neorhizobium</taxon>
    </lineage>
</organism>
<dbReference type="InterPro" id="IPR011010">
    <property type="entry name" value="DNA_brk_join_enz"/>
</dbReference>
<sequence length="229" mass="25533">MTSHKVLGDQVRVYRRPNSAVWQCSTHLEGEEWRVSTKTDSLSQANEFAEEWYFELKGKSRAGGLKKEKTFADAAKQFFLEYEAITSGERNPRYVKNHEARINNHLVPYFGDKALSAVTAGVLQEYRVMRLQTKAWPGIARQITQRIKLMGHIAAPAQRSDQACFVVVAASGISTRGTTSRAPEKSVRSMVGSDLWGGVTKNQPAPRIAYNCKFPVAGSKIRMLSNAPV</sequence>
<dbReference type="SUPFAM" id="SSF56349">
    <property type="entry name" value="DNA breaking-rejoining enzymes"/>
    <property type="match status" value="1"/>
</dbReference>
<dbReference type="AlphaFoldDB" id="A0A0T7GSQ6"/>
<dbReference type="Pfam" id="PF14659">
    <property type="entry name" value="Phage_int_SAM_3"/>
    <property type="match status" value="1"/>
</dbReference>
<dbReference type="EMBL" id="CCRK01000007">
    <property type="protein sequence ID" value="CDZ50321.1"/>
    <property type="molecule type" value="Genomic_DNA"/>
</dbReference>
<feature type="domain" description="Integrase SAM-like N-terminal" evidence="2">
    <location>
        <begin position="77"/>
        <end position="126"/>
    </location>
</feature>
<reference evidence="3 4" key="1">
    <citation type="submission" date="2014-08" db="EMBL/GenBank/DDBJ databases">
        <authorList>
            <person name="Chen Y.-H."/>
        </authorList>
    </citation>
    <scope>NUCLEOTIDE SEQUENCE [LARGE SCALE GENOMIC DNA]</scope>
</reference>
<dbReference type="InterPro" id="IPR010998">
    <property type="entry name" value="Integrase_recombinase_N"/>
</dbReference>
<gene>
    <name evidence="3" type="ORF">NGAL_HAMBI1189_33970</name>
</gene>
<evidence type="ECO:0000313" key="3">
    <source>
        <dbReference type="EMBL" id="CDZ50321.1"/>
    </source>
</evidence>
<dbReference type="InterPro" id="IPR004107">
    <property type="entry name" value="Integrase_SAM-like_N"/>
</dbReference>
<dbReference type="Proteomes" id="UP000039660">
    <property type="component" value="Unassembled WGS sequence"/>
</dbReference>
<dbReference type="GO" id="GO:0015074">
    <property type="term" value="P:DNA integration"/>
    <property type="evidence" value="ECO:0007669"/>
    <property type="project" value="InterPro"/>
</dbReference>
<accession>A0A0T7GSQ6</accession>
<name>A0A0T7GSQ6_NEOGA</name>
<evidence type="ECO:0000313" key="4">
    <source>
        <dbReference type="Proteomes" id="UP000039660"/>
    </source>
</evidence>
<evidence type="ECO:0000256" key="1">
    <source>
        <dbReference type="ARBA" id="ARBA00023125"/>
    </source>
</evidence>
<protein>
    <recommendedName>
        <fullName evidence="2">Integrase SAM-like N-terminal domain-containing protein</fullName>
    </recommendedName>
</protein>
<dbReference type="GO" id="GO:0003677">
    <property type="term" value="F:DNA binding"/>
    <property type="evidence" value="ECO:0007669"/>
    <property type="project" value="UniProtKB-KW"/>
</dbReference>
<dbReference type="RefSeq" id="WP_052751789.1">
    <property type="nucleotide sequence ID" value="NZ_CCRK01000007.1"/>
</dbReference>
<keyword evidence="1" id="KW-0238">DNA-binding</keyword>
<dbReference type="Gene3D" id="1.10.150.130">
    <property type="match status" value="1"/>
</dbReference>